<evidence type="ECO:0000313" key="1">
    <source>
        <dbReference type="EMBL" id="RDX88102.1"/>
    </source>
</evidence>
<gene>
    <name evidence="1" type="ORF">CR513_30358</name>
</gene>
<proteinExistence type="predicted"/>
<evidence type="ECO:0000313" key="2">
    <source>
        <dbReference type="Proteomes" id="UP000257109"/>
    </source>
</evidence>
<dbReference type="EMBL" id="QJKJ01006054">
    <property type="protein sequence ID" value="RDX88102.1"/>
    <property type="molecule type" value="Genomic_DNA"/>
</dbReference>
<protein>
    <submittedName>
        <fullName evidence="1">Uncharacterized protein</fullName>
    </submittedName>
</protein>
<feature type="non-terminal residue" evidence="1">
    <location>
        <position position="1"/>
    </location>
</feature>
<accession>A0A371GC15</accession>
<keyword evidence="2" id="KW-1185">Reference proteome</keyword>
<dbReference type="OrthoDB" id="1418274at2759"/>
<dbReference type="Proteomes" id="UP000257109">
    <property type="component" value="Unassembled WGS sequence"/>
</dbReference>
<comment type="caution">
    <text evidence="1">The sequence shown here is derived from an EMBL/GenBank/DDBJ whole genome shotgun (WGS) entry which is preliminary data.</text>
</comment>
<dbReference type="AlphaFoldDB" id="A0A371GC15"/>
<reference evidence="1" key="1">
    <citation type="submission" date="2018-05" db="EMBL/GenBank/DDBJ databases">
        <title>Draft genome of Mucuna pruriens seed.</title>
        <authorList>
            <person name="Nnadi N.E."/>
            <person name="Vos R."/>
            <person name="Hasami M.H."/>
            <person name="Devisetty U.K."/>
            <person name="Aguiy J.C."/>
        </authorList>
    </citation>
    <scope>NUCLEOTIDE SEQUENCE [LARGE SCALE GENOMIC DNA]</scope>
    <source>
        <strain evidence="1">JCA_2017</strain>
    </source>
</reference>
<organism evidence="1 2">
    <name type="scientific">Mucuna pruriens</name>
    <name type="common">Velvet bean</name>
    <name type="synonym">Dolichos pruriens</name>
    <dbReference type="NCBI Taxonomy" id="157652"/>
    <lineage>
        <taxon>Eukaryota</taxon>
        <taxon>Viridiplantae</taxon>
        <taxon>Streptophyta</taxon>
        <taxon>Embryophyta</taxon>
        <taxon>Tracheophyta</taxon>
        <taxon>Spermatophyta</taxon>
        <taxon>Magnoliopsida</taxon>
        <taxon>eudicotyledons</taxon>
        <taxon>Gunneridae</taxon>
        <taxon>Pentapetalae</taxon>
        <taxon>rosids</taxon>
        <taxon>fabids</taxon>
        <taxon>Fabales</taxon>
        <taxon>Fabaceae</taxon>
        <taxon>Papilionoideae</taxon>
        <taxon>50 kb inversion clade</taxon>
        <taxon>NPAAA clade</taxon>
        <taxon>indigoferoid/millettioid clade</taxon>
        <taxon>Phaseoleae</taxon>
        <taxon>Mucuna</taxon>
    </lineage>
</organism>
<name>A0A371GC15_MUCPR</name>
<sequence>MHVTLMWDVVENGNYIPTNKEGAKISRSSWNEKQKTRYHINSKARYFSRCKSSKEMWDTLALAYEGTSYVIHSKISMLVH</sequence>